<keyword evidence="2 5" id="KW-0808">Transferase</keyword>
<evidence type="ECO:0000256" key="1">
    <source>
        <dbReference type="ARBA" id="ARBA00022676"/>
    </source>
</evidence>
<comment type="caution">
    <text evidence="7">The sequence shown here is derived from an EMBL/GenBank/DDBJ whole genome shotgun (WGS) entry which is preliminary data.</text>
</comment>
<evidence type="ECO:0000256" key="2">
    <source>
        <dbReference type="ARBA" id="ARBA00022679"/>
    </source>
</evidence>
<gene>
    <name evidence="7" type="primary">TPS1</name>
    <name evidence="7" type="ORF">SLS59_001052</name>
</gene>
<dbReference type="EMBL" id="JAKIXB020000003">
    <property type="protein sequence ID" value="KAL1609546.1"/>
    <property type="molecule type" value="Genomic_DNA"/>
</dbReference>
<proteinExistence type="inferred from homology"/>
<accession>A0ABR3RYQ2</accession>
<dbReference type="EC" id="2.4.1.15" evidence="5"/>
<feature type="compositionally biased region" description="Basic and acidic residues" evidence="6">
    <location>
        <begin position="533"/>
        <end position="550"/>
    </location>
</feature>
<evidence type="ECO:0000256" key="3">
    <source>
        <dbReference type="ARBA" id="ARBA00024331"/>
    </source>
</evidence>
<dbReference type="InterPro" id="IPR001830">
    <property type="entry name" value="Glyco_trans_20"/>
</dbReference>
<dbReference type="InterPro" id="IPR012766">
    <property type="entry name" value="Trehalose_OtsA"/>
</dbReference>
<comment type="pathway">
    <text evidence="3">Carbohydrate biosynthesis.</text>
</comment>
<name>A0ABR3RYQ2_9PLEO</name>
<evidence type="ECO:0000256" key="6">
    <source>
        <dbReference type="SAM" id="MobiDB-lite"/>
    </source>
</evidence>
<organism evidence="7 8">
    <name type="scientific">Nothophoma quercina</name>
    <dbReference type="NCBI Taxonomy" id="749835"/>
    <lineage>
        <taxon>Eukaryota</taxon>
        <taxon>Fungi</taxon>
        <taxon>Dikarya</taxon>
        <taxon>Ascomycota</taxon>
        <taxon>Pezizomycotina</taxon>
        <taxon>Dothideomycetes</taxon>
        <taxon>Pleosporomycetidae</taxon>
        <taxon>Pleosporales</taxon>
        <taxon>Pleosporineae</taxon>
        <taxon>Didymellaceae</taxon>
        <taxon>Nothophoma</taxon>
    </lineage>
</organism>
<keyword evidence="1 5" id="KW-0328">Glycosyltransferase</keyword>
<reference evidence="7 8" key="1">
    <citation type="submission" date="2024-02" db="EMBL/GenBank/DDBJ databases">
        <title>De novo assembly and annotation of 12 fungi associated with fruit tree decline syndrome in Ontario, Canada.</title>
        <authorList>
            <person name="Sulman M."/>
            <person name="Ellouze W."/>
            <person name="Ilyukhin E."/>
        </authorList>
    </citation>
    <scope>NUCLEOTIDE SEQUENCE [LARGE SCALE GENOMIC DNA]</scope>
    <source>
        <strain evidence="7 8">M97-236</strain>
    </source>
</reference>
<evidence type="ECO:0000256" key="5">
    <source>
        <dbReference type="RuleBase" id="RU362045"/>
    </source>
</evidence>
<dbReference type="Gene3D" id="3.40.50.2000">
    <property type="entry name" value="Glycogen Phosphorylase B"/>
    <property type="match status" value="2"/>
</dbReference>
<dbReference type="SUPFAM" id="SSF53756">
    <property type="entry name" value="UDP-Glycosyltransferase/glycogen phosphorylase"/>
    <property type="match status" value="1"/>
</dbReference>
<dbReference type="Pfam" id="PF00982">
    <property type="entry name" value="Glyco_transf_20"/>
    <property type="match status" value="1"/>
</dbReference>
<dbReference type="Proteomes" id="UP001521222">
    <property type="component" value="Unassembled WGS sequence"/>
</dbReference>
<sequence length="550" mass="62193">MSSDTPTKLVREKQNEGRLLLVSNRLPITIKRADEGKYEMSMSSGGLVSGLSGLSKTTTFQWYGWPGLEVPEDEVAGLKDQLKSEYNAVPIMLDDELADRHYNGFSNAIMWPLFHYHPGEITFDESAWEGYTEANRLFAKAVAKDVQDNDMVWVHDYHLMLMPAMLREEIGNTKKNVKIGFFLHTPFPSSEIYRILPVRNEILLGVLHCDLIGFHTYDYARHFLSSCSRILGLATTPNGVEFQGKVVTVGAFPIGIDPEKFDEGLQKPKVQERIAALEKKFQGVKLIVGVDRLDYIKGVPQKLHALEVFLTEHPEWIGKVVLVQVAVPSRQDVEEYQNLRAVVNELVGRINGKFGTIEFMPIHFMHKSVSFDELIALYSVSDVCLVSSTRDGMNLVSYEYIATQEKRHGVMILSEFTGAAQSLNGSLIVNPWNTEELADSIHDAVTMGDEQRNLNYQKLSKYVRKYTSAWWGESFVNELRRISQTADRKVRFNTPQDEDTSAIQDDSAEAPPKKTDSVPTKDKESDPATAIETHQENKQDLPIRTKENES</sequence>
<dbReference type="NCBIfam" id="TIGR02400">
    <property type="entry name" value="trehalose_OtsA"/>
    <property type="match status" value="1"/>
</dbReference>
<evidence type="ECO:0000256" key="4">
    <source>
        <dbReference type="ARBA" id="ARBA00048039"/>
    </source>
</evidence>
<dbReference type="PANTHER" id="PTHR10788">
    <property type="entry name" value="TREHALOSE-6-PHOSPHATE SYNTHASE"/>
    <property type="match status" value="1"/>
</dbReference>
<feature type="compositionally biased region" description="Basic and acidic residues" evidence="6">
    <location>
        <begin position="511"/>
        <end position="526"/>
    </location>
</feature>
<comment type="similarity">
    <text evidence="5">Belongs to the glycosyltransferase 20 family.</text>
</comment>
<evidence type="ECO:0000313" key="8">
    <source>
        <dbReference type="Proteomes" id="UP001521222"/>
    </source>
</evidence>
<dbReference type="PANTHER" id="PTHR10788:SF106">
    <property type="entry name" value="BCDNA.GH08860"/>
    <property type="match status" value="1"/>
</dbReference>
<keyword evidence="8" id="KW-1185">Reference proteome</keyword>
<dbReference type="CDD" id="cd03788">
    <property type="entry name" value="GT20_TPS"/>
    <property type="match status" value="1"/>
</dbReference>
<feature type="region of interest" description="Disordered" evidence="6">
    <location>
        <begin position="492"/>
        <end position="550"/>
    </location>
</feature>
<protein>
    <recommendedName>
        <fullName evidence="5">Trehalose-6-phosphate synthase</fullName>
        <ecNumber evidence="5">2.4.1.15</ecNumber>
    </recommendedName>
    <alternativeName>
        <fullName evidence="5">UDP-glucose-glucosephosphate glucosyltransferase</fullName>
    </alternativeName>
</protein>
<evidence type="ECO:0000313" key="7">
    <source>
        <dbReference type="EMBL" id="KAL1609546.1"/>
    </source>
</evidence>
<comment type="catalytic activity">
    <reaction evidence="4 5">
        <text>D-glucose 6-phosphate + UDP-alpha-D-glucose = alpha,alpha-trehalose 6-phosphate + UDP + H(+)</text>
        <dbReference type="Rhea" id="RHEA:18889"/>
        <dbReference type="ChEBI" id="CHEBI:15378"/>
        <dbReference type="ChEBI" id="CHEBI:58223"/>
        <dbReference type="ChEBI" id="CHEBI:58429"/>
        <dbReference type="ChEBI" id="CHEBI:58885"/>
        <dbReference type="ChEBI" id="CHEBI:61548"/>
        <dbReference type="EC" id="2.4.1.15"/>
    </reaction>
</comment>